<feature type="compositionally biased region" description="Polar residues" evidence="1">
    <location>
        <begin position="10"/>
        <end position="19"/>
    </location>
</feature>
<reference evidence="2" key="1">
    <citation type="submission" date="2020-11" db="EMBL/GenBank/DDBJ databases">
        <authorList>
            <person name="Tran Van P."/>
        </authorList>
    </citation>
    <scope>NUCLEOTIDE SEQUENCE</scope>
</reference>
<proteinExistence type="predicted"/>
<dbReference type="EMBL" id="OC319776">
    <property type="protein sequence ID" value="CAD7406267.1"/>
    <property type="molecule type" value="Genomic_DNA"/>
</dbReference>
<name>A0A7R9D328_TIMCR</name>
<gene>
    <name evidence="2" type="ORF">TCEB3V08_LOCUS8420</name>
</gene>
<dbReference type="AlphaFoldDB" id="A0A7R9D328"/>
<accession>A0A7R9D328</accession>
<protein>
    <submittedName>
        <fullName evidence="2">Uncharacterized protein</fullName>
    </submittedName>
</protein>
<evidence type="ECO:0000256" key="1">
    <source>
        <dbReference type="SAM" id="MobiDB-lite"/>
    </source>
</evidence>
<evidence type="ECO:0000313" key="2">
    <source>
        <dbReference type="EMBL" id="CAD7406267.1"/>
    </source>
</evidence>
<feature type="region of interest" description="Disordered" evidence="1">
    <location>
        <begin position="1"/>
        <end position="20"/>
    </location>
</feature>
<sequence length="95" mass="10362">MDRSYHMNHQPYSTNSSPSAGKPHYLEGGWELTFISTAGLVDTAIFHFTPVSMILSCNITLTSDDVTGKNPLPGEGCDSIQGCVLFLFIRVLSSH</sequence>
<organism evidence="2">
    <name type="scientific">Timema cristinae</name>
    <name type="common">Walking stick</name>
    <dbReference type="NCBI Taxonomy" id="61476"/>
    <lineage>
        <taxon>Eukaryota</taxon>
        <taxon>Metazoa</taxon>
        <taxon>Ecdysozoa</taxon>
        <taxon>Arthropoda</taxon>
        <taxon>Hexapoda</taxon>
        <taxon>Insecta</taxon>
        <taxon>Pterygota</taxon>
        <taxon>Neoptera</taxon>
        <taxon>Polyneoptera</taxon>
        <taxon>Phasmatodea</taxon>
        <taxon>Timematodea</taxon>
        <taxon>Timematoidea</taxon>
        <taxon>Timematidae</taxon>
        <taxon>Timema</taxon>
    </lineage>
</organism>